<dbReference type="KEGG" id="nay:HYG81_06650"/>
<feature type="domain" description="Luciferase-like" evidence="1">
    <location>
        <begin position="35"/>
        <end position="345"/>
    </location>
</feature>
<reference evidence="2 3" key="1">
    <citation type="submission" date="2020-07" db="EMBL/GenBank/DDBJ databases">
        <title>Natrinema (YPL30) sp. nov. and Haloterrigena xxxxxx (YPL8) sp. nov., isolated from a salt mine.</title>
        <authorList>
            <person name="Cui H."/>
        </authorList>
    </citation>
    <scope>NUCLEOTIDE SEQUENCE [LARGE SCALE GENOMIC DNA]</scope>
    <source>
        <strain evidence="2 3">YPL13</strain>
    </source>
</reference>
<sequence>METFVFHLMPYQDIDNITEKKSAWPWAEHEYDPEKGAQYYQDYLSQLEYAADLGFDGIGVNEHHFNAYGLQPSPNITASNLAARTDDTTIAFFGNLPALRENPIRLAEELAMLDNITEGRIISGFPRGIPSEYLAYGIDMEESRSRFEEAWDLIIKSWTADEPFDWDGEHYQYENVYIWPRPYQDPHPPLWMPAESEESLRFTAEKQVPTGLVFQPVETITEKFGEYRQYAEEDYGWSPSDEDFSVMRAIYVAETMEKAREEAEPHLRKFYQTLTAGVHIGVSAGMMGDQPYDPEKWDEYVEQLHPHGEFAFNYDFEEFQEYGETIVGTPEYVVEQLEKQYEAVGGFGRIVGQFHFGDLPDWKVRKNLRLYADEVKPEVDKIGDVNP</sequence>
<dbReference type="InterPro" id="IPR011251">
    <property type="entry name" value="Luciferase-like_dom"/>
</dbReference>
<dbReference type="OrthoDB" id="7684at2157"/>
<dbReference type="InterPro" id="IPR036661">
    <property type="entry name" value="Luciferase-like_sf"/>
</dbReference>
<dbReference type="GO" id="GO:0005829">
    <property type="term" value="C:cytosol"/>
    <property type="evidence" value="ECO:0007669"/>
    <property type="project" value="TreeGrafter"/>
</dbReference>
<dbReference type="AlphaFoldDB" id="A0A7D6CR99"/>
<gene>
    <name evidence="2" type="ORF">HYG81_06650</name>
</gene>
<dbReference type="RefSeq" id="WP_180842438.1">
    <property type="nucleotide sequence ID" value="NZ_CP059154.1"/>
</dbReference>
<keyword evidence="3" id="KW-1185">Reference proteome</keyword>
<dbReference type="GeneID" id="56142869"/>
<organism evidence="2 3">
    <name type="scientific">Natrinema zhouii</name>
    <dbReference type="NCBI Taxonomy" id="1710539"/>
    <lineage>
        <taxon>Archaea</taxon>
        <taxon>Methanobacteriati</taxon>
        <taxon>Methanobacteriota</taxon>
        <taxon>Stenosarchaea group</taxon>
        <taxon>Halobacteria</taxon>
        <taxon>Halobacteriales</taxon>
        <taxon>Natrialbaceae</taxon>
        <taxon>Natrinema</taxon>
    </lineage>
</organism>
<dbReference type="Proteomes" id="UP000510869">
    <property type="component" value="Chromosome"/>
</dbReference>
<proteinExistence type="predicted"/>
<accession>A0A7D6CR99</accession>
<dbReference type="PANTHER" id="PTHR30137">
    <property type="entry name" value="LUCIFERASE-LIKE MONOOXYGENASE"/>
    <property type="match status" value="1"/>
</dbReference>
<evidence type="ECO:0000259" key="1">
    <source>
        <dbReference type="Pfam" id="PF00296"/>
    </source>
</evidence>
<name>A0A7D6CR99_9EURY</name>
<evidence type="ECO:0000313" key="3">
    <source>
        <dbReference type="Proteomes" id="UP000510869"/>
    </source>
</evidence>
<protein>
    <submittedName>
        <fullName evidence="2">LLM class flavin-dependent oxidoreductase</fullName>
    </submittedName>
</protein>
<dbReference type="Pfam" id="PF00296">
    <property type="entry name" value="Bac_luciferase"/>
    <property type="match status" value="1"/>
</dbReference>
<dbReference type="InterPro" id="IPR050766">
    <property type="entry name" value="Bact_Lucif_Oxidored"/>
</dbReference>
<dbReference type="Gene3D" id="3.20.20.30">
    <property type="entry name" value="Luciferase-like domain"/>
    <property type="match status" value="1"/>
</dbReference>
<dbReference type="SUPFAM" id="SSF51679">
    <property type="entry name" value="Bacterial luciferase-like"/>
    <property type="match status" value="1"/>
</dbReference>
<dbReference type="EMBL" id="CP059154">
    <property type="protein sequence ID" value="QLK27276.1"/>
    <property type="molecule type" value="Genomic_DNA"/>
</dbReference>
<dbReference type="GO" id="GO:0016705">
    <property type="term" value="F:oxidoreductase activity, acting on paired donors, with incorporation or reduction of molecular oxygen"/>
    <property type="evidence" value="ECO:0007669"/>
    <property type="project" value="InterPro"/>
</dbReference>
<dbReference type="PANTHER" id="PTHR30137:SF6">
    <property type="entry name" value="LUCIFERASE-LIKE MONOOXYGENASE"/>
    <property type="match status" value="1"/>
</dbReference>
<evidence type="ECO:0000313" key="2">
    <source>
        <dbReference type="EMBL" id="QLK27276.1"/>
    </source>
</evidence>